<evidence type="ECO:0000313" key="3">
    <source>
        <dbReference type="WBParaSite" id="TMUE_2000009786.1"/>
    </source>
</evidence>
<feature type="domain" description="Peptidase S1" evidence="1">
    <location>
        <begin position="53"/>
        <end position="106"/>
    </location>
</feature>
<dbReference type="GO" id="GO:0006508">
    <property type="term" value="P:proteolysis"/>
    <property type="evidence" value="ECO:0007669"/>
    <property type="project" value="InterPro"/>
</dbReference>
<accession>A0A5S6QR12</accession>
<dbReference type="WBParaSite" id="TMUE_2000009786.1">
    <property type="protein sequence ID" value="TMUE_2000009786.1"/>
    <property type="gene ID" value="WBGene00285611"/>
</dbReference>
<protein>
    <submittedName>
        <fullName evidence="3">Peptidase S1 domain-containing protein</fullName>
    </submittedName>
</protein>
<dbReference type="Proteomes" id="UP000046395">
    <property type="component" value="Unassembled WGS sequence"/>
</dbReference>
<evidence type="ECO:0000259" key="1">
    <source>
        <dbReference type="Pfam" id="PF00089"/>
    </source>
</evidence>
<dbReference type="Gene3D" id="2.40.10.10">
    <property type="entry name" value="Trypsin-like serine proteases"/>
    <property type="match status" value="1"/>
</dbReference>
<keyword evidence="2" id="KW-1185">Reference proteome</keyword>
<proteinExistence type="predicted"/>
<dbReference type="PROSITE" id="PS00134">
    <property type="entry name" value="TRYPSIN_HIS"/>
    <property type="match status" value="1"/>
</dbReference>
<dbReference type="InterPro" id="IPR018114">
    <property type="entry name" value="TRYPSIN_HIS"/>
</dbReference>
<sequence length="110" mass="12237">MVNSMSSTEWVLRVIILYVQVYRMCCSIQCGMATFPGKKHSNGASNAPTRNRIIGGWVAPAHSYPWIVQVRKNVPIIMQSFCGGTLIQLKPANGTEFVLTAAHCLYIEYT</sequence>
<dbReference type="Pfam" id="PF00089">
    <property type="entry name" value="Trypsin"/>
    <property type="match status" value="1"/>
</dbReference>
<organism evidence="2 3">
    <name type="scientific">Trichuris muris</name>
    <name type="common">Mouse whipworm</name>
    <dbReference type="NCBI Taxonomy" id="70415"/>
    <lineage>
        <taxon>Eukaryota</taxon>
        <taxon>Metazoa</taxon>
        <taxon>Ecdysozoa</taxon>
        <taxon>Nematoda</taxon>
        <taxon>Enoplea</taxon>
        <taxon>Dorylaimia</taxon>
        <taxon>Trichinellida</taxon>
        <taxon>Trichuridae</taxon>
        <taxon>Trichuris</taxon>
    </lineage>
</organism>
<dbReference type="SUPFAM" id="SSF50494">
    <property type="entry name" value="Trypsin-like serine proteases"/>
    <property type="match status" value="1"/>
</dbReference>
<dbReference type="InterPro" id="IPR001254">
    <property type="entry name" value="Trypsin_dom"/>
</dbReference>
<evidence type="ECO:0000313" key="2">
    <source>
        <dbReference type="Proteomes" id="UP000046395"/>
    </source>
</evidence>
<dbReference type="InterPro" id="IPR009003">
    <property type="entry name" value="Peptidase_S1_PA"/>
</dbReference>
<dbReference type="AlphaFoldDB" id="A0A5S6QR12"/>
<dbReference type="STRING" id="70415.A0A5S6QR12"/>
<dbReference type="GO" id="GO:0004252">
    <property type="term" value="F:serine-type endopeptidase activity"/>
    <property type="evidence" value="ECO:0007669"/>
    <property type="project" value="InterPro"/>
</dbReference>
<dbReference type="InterPro" id="IPR043504">
    <property type="entry name" value="Peptidase_S1_PA_chymotrypsin"/>
</dbReference>
<name>A0A5S6QR12_TRIMR</name>
<reference evidence="3" key="1">
    <citation type="submission" date="2019-12" db="UniProtKB">
        <authorList>
            <consortium name="WormBaseParasite"/>
        </authorList>
    </citation>
    <scope>IDENTIFICATION</scope>
</reference>